<dbReference type="OMA" id="FSFWSEE"/>
<dbReference type="Proteomes" id="UP000007431">
    <property type="component" value="Unassembled WGS sequence"/>
</dbReference>
<evidence type="ECO:0000256" key="3">
    <source>
        <dbReference type="ARBA" id="ARBA00035306"/>
    </source>
</evidence>
<dbReference type="PANTHER" id="PTHR21314:SF0">
    <property type="entry name" value="QUEUOSINE 5'-PHOSPHATE N-GLYCOSYLASE_HYDROLASE"/>
    <property type="match status" value="1"/>
</dbReference>
<dbReference type="VEuPathDB" id="FungiDB:SCHCODRAFT_02616750"/>
<dbReference type="FunCoup" id="D8PY05">
    <property type="interactions" value="203"/>
</dbReference>
<dbReference type="eggNOG" id="KOG2524">
    <property type="taxonomic scope" value="Eukaryota"/>
</dbReference>
<dbReference type="AlphaFoldDB" id="D8PY05"/>
<comment type="similarity">
    <text evidence="2 6">Belongs to the QNG1 protein family.</text>
</comment>
<dbReference type="EMBL" id="GL377304">
    <property type="protein sequence ID" value="EFI99762.1"/>
    <property type="molecule type" value="Genomic_DNA"/>
</dbReference>
<proteinExistence type="inferred from homology"/>
<feature type="compositionally biased region" description="Low complexity" evidence="7">
    <location>
        <begin position="290"/>
        <end position="342"/>
    </location>
</feature>
<evidence type="ECO:0000313" key="9">
    <source>
        <dbReference type="Proteomes" id="UP000007431"/>
    </source>
</evidence>
<feature type="compositionally biased region" description="Pro residues" evidence="7">
    <location>
        <begin position="343"/>
        <end position="354"/>
    </location>
</feature>
<keyword evidence="1 6" id="KW-0378">Hydrolase</keyword>
<name>D8PY05_SCHCM</name>
<dbReference type="HOGENOM" id="CLU_036001_2_1_1"/>
<dbReference type="PANTHER" id="PTHR21314">
    <property type="entry name" value="QUEUOSINE 5'-PHOSPHATE N-GLYCOSYLASE_HYDROLASE-RELATED"/>
    <property type="match status" value="1"/>
</dbReference>
<evidence type="ECO:0000256" key="6">
    <source>
        <dbReference type="RuleBase" id="RU365002"/>
    </source>
</evidence>
<evidence type="ECO:0000256" key="1">
    <source>
        <dbReference type="ARBA" id="ARBA00022801"/>
    </source>
</evidence>
<dbReference type="InParanoid" id="D8PY05"/>
<comment type="catalytic activity">
    <reaction evidence="5 6">
        <text>queuosine 5'-phosphate + H2O = queuine + D-ribose 5-phosphate</text>
        <dbReference type="Rhea" id="RHEA:75387"/>
        <dbReference type="ChEBI" id="CHEBI:15377"/>
        <dbReference type="ChEBI" id="CHEBI:17433"/>
        <dbReference type="ChEBI" id="CHEBI:78346"/>
        <dbReference type="ChEBI" id="CHEBI:194371"/>
    </reaction>
    <physiologicalReaction direction="left-to-right" evidence="5 6">
        <dbReference type="Rhea" id="RHEA:75388"/>
    </physiologicalReaction>
</comment>
<evidence type="ECO:0000313" key="8">
    <source>
        <dbReference type="EMBL" id="EFI99762.1"/>
    </source>
</evidence>
<evidence type="ECO:0000256" key="4">
    <source>
        <dbReference type="ARBA" id="ARBA00035393"/>
    </source>
</evidence>
<protein>
    <recommendedName>
        <fullName evidence="3 6">Queuosine 5'-phosphate N-glycosylase/hydrolase</fullName>
        <ecNumber evidence="6">3.2.2.-</ecNumber>
    </recommendedName>
    <alternativeName>
        <fullName evidence="4 6">Queuosine-nucleotide N-glycosylase/hydrolase</fullName>
    </alternativeName>
</protein>
<dbReference type="STRING" id="578458.D8PY05"/>
<dbReference type="InterPro" id="IPR019438">
    <property type="entry name" value="Q_salvage"/>
</dbReference>
<feature type="region of interest" description="Disordered" evidence="7">
    <location>
        <begin position="290"/>
        <end position="354"/>
    </location>
</feature>
<evidence type="ECO:0000256" key="5">
    <source>
        <dbReference type="ARBA" id="ARBA00048204"/>
    </source>
</evidence>
<comment type="function">
    <text evidence="6">Catalyzes the hydrolysis of queuosine 5'-phosphate, releasing the nucleobase queuine (q). Is required for salvage of queuine from exogenous queuosine (Q) that is imported and then converted to queuosine 5'-phosphate intracellularly.</text>
</comment>
<evidence type="ECO:0000256" key="2">
    <source>
        <dbReference type="ARBA" id="ARBA00035119"/>
    </source>
</evidence>
<organism evidence="9">
    <name type="scientific">Schizophyllum commune (strain H4-8 / FGSC 9210)</name>
    <name type="common">Split gill fungus</name>
    <dbReference type="NCBI Taxonomy" id="578458"/>
    <lineage>
        <taxon>Eukaryota</taxon>
        <taxon>Fungi</taxon>
        <taxon>Dikarya</taxon>
        <taxon>Basidiomycota</taxon>
        <taxon>Agaricomycotina</taxon>
        <taxon>Agaricomycetes</taxon>
        <taxon>Agaricomycetidae</taxon>
        <taxon>Agaricales</taxon>
        <taxon>Schizophyllaceae</taxon>
        <taxon>Schizophyllum</taxon>
    </lineage>
</organism>
<accession>D8PY05</accession>
<keyword evidence="9" id="KW-1185">Reference proteome</keyword>
<feature type="region of interest" description="Disordered" evidence="7">
    <location>
        <begin position="1"/>
        <end position="34"/>
    </location>
</feature>
<sequence>MTVIAASSRDTGGAIATTSKQAARNADTHNGHTEENPVIAGCEFVYENTDLVRVDESGVQAAAEYIHRKMLSESYSPQTWRTHPLHNIPDDTKPLHDPANVRVLDWIFLISSLNFSFWSEREGTDARYGVLWQESWASGKPKVFTGYWSLVAALNRASSEGTPITDPKFYADKDACPVELIAHVFRRAPQSKEDIPLLQERISIMRENGRILCEDFGGSFAGFINAFHAKFERQGTALDLVKMITETFPSFRDETVFEGRRVCIWKRAQILVAELWAAFFPDPSSAIPDSSSANPNLSSANPTSPATSAPPTTPTLSLPASTFTSTSTSTFTPTSTTTTTTSPTPPHPLFPGPRGPAIGALTMFADYRVPQVLHHLRILRYAPGLEDLLRGRTTLPHGSREEVALRAGSVLAVERVRGAIGRRVREAVEKRISTRLEHGTRDREGKDEDSGPKLEVSSVLIDFYLWDLAKRVESGAERIEGIETAEVLPAHRTRSIWY</sequence>
<evidence type="ECO:0000256" key="7">
    <source>
        <dbReference type="SAM" id="MobiDB-lite"/>
    </source>
</evidence>
<dbReference type="GO" id="GO:0006400">
    <property type="term" value="P:tRNA modification"/>
    <property type="evidence" value="ECO:0007669"/>
    <property type="project" value="TreeGrafter"/>
</dbReference>
<gene>
    <name evidence="8" type="ORF">SCHCODRAFT_52896</name>
</gene>
<dbReference type="GO" id="GO:0016787">
    <property type="term" value="F:hydrolase activity"/>
    <property type="evidence" value="ECO:0007669"/>
    <property type="project" value="UniProtKB-KW"/>
</dbReference>
<reference evidence="8 9" key="1">
    <citation type="journal article" date="2010" name="Nat. Biotechnol.">
        <title>Genome sequence of the model mushroom Schizophyllum commune.</title>
        <authorList>
            <person name="Ohm R.A."/>
            <person name="de Jong J.F."/>
            <person name="Lugones L.G."/>
            <person name="Aerts A."/>
            <person name="Kothe E."/>
            <person name="Stajich J.E."/>
            <person name="de Vries R.P."/>
            <person name="Record E."/>
            <person name="Levasseur A."/>
            <person name="Baker S.E."/>
            <person name="Bartholomew K.A."/>
            <person name="Coutinho P.M."/>
            <person name="Erdmann S."/>
            <person name="Fowler T.J."/>
            <person name="Gathman A.C."/>
            <person name="Lombard V."/>
            <person name="Henrissat B."/>
            <person name="Knabe N."/>
            <person name="Kuees U."/>
            <person name="Lilly W.W."/>
            <person name="Lindquist E."/>
            <person name="Lucas S."/>
            <person name="Magnuson J.K."/>
            <person name="Piumi F."/>
            <person name="Raudaskoski M."/>
            <person name="Salamov A."/>
            <person name="Schmutz J."/>
            <person name="Schwarze F.W.M.R."/>
            <person name="vanKuyk P.A."/>
            <person name="Horton J.S."/>
            <person name="Grigoriev I.V."/>
            <person name="Woesten H.A.B."/>
        </authorList>
    </citation>
    <scope>NUCLEOTIDE SEQUENCE [LARGE SCALE GENOMIC DNA]</scope>
    <source>
        <strain evidence="9">H4-8 / FGSC 9210</strain>
    </source>
</reference>
<dbReference type="EC" id="3.2.2.-" evidence="6"/>
<dbReference type="Pfam" id="PF10343">
    <property type="entry name" value="Q_salvage"/>
    <property type="match status" value="2"/>
</dbReference>